<feature type="domain" description="VWA7 N-terminal" evidence="1">
    <location>
        <begin position="3"/>
        <end position="54"/>
    </location>
</feature>
<accession>A0A8S2VSX9</accession>
<dbReference type="EMBL" id="CAJOBJ010187912">
    <property type="protein sequence ID" value="CAF4942874.1"/>
    <property type="molecule type" value="Genomic_DNA"/>
</dbReference>
<dbReference type="EMBL" id="CAJOBH010084103">
    <property type="protein sequence ID" value="CAF4531064.1"/>
    <property type="molecule type" value="Genomic_DNA"/>
</dbReference>
<sequence>MQLRAAQSSLARREWQYARMAIGFMLHSMQDFYSHSNWIELGMREPNRDLAMGRRLGSTANK</sequence>
<feature type="non-terminal residue" evidence="2">
    <location>
        <position position="62"/>
    </location>
</feature>
<dbReference type="InterPro" id="IPR056862">
    <property type="entry name" value="VWA7_N"/>
</dbReference>
<protein>
    <recommendedName>
        <fullName evidence="1">VWA7 N-terminal domain-containing protein</fullName>
    </recommendedName>
</protein>
<dbReference type="Proteomes" id="UP000676336">
    <property type="component" value="Unassembled WGS sequence"/>
</dbReference>
<evidence type="ECO:0000313" key="2">
    <source>
        <dbReference type="EMBL" id="CAF4413711.1"/>
    </source>
</evidence>
<evidence type="ECO:0000259" key="1">
    <source>
        <dbReference type="Pfam" id="PF25107"/>
    </source>
</evidence>
<evidence type="ECO:0000313" key="5">
    <source>
        <dbReference type="EMBL" id="CAF4885642.1"/>
    </source>
</evidence>
<gene>
    <name evidence="2" type="ORF">BYL167_LOCUS32116</name>
    <name evidence="3" type="ORF">BYL167_LOCUS37306</name>
    <name evidence="4" type="ORF">GIL414_LOCUS38793</name>
    <name evidence="6" type="ORF">GIL414_LOCUS53913</name>
    <name evidence="5" type="ORF">SMN809_LOCUS51019</name>
</gene>
<dbReference type="Proteomes" id="UP000681967">
    <property type="component" value="Unassembled WGS sequence"/>
</dbReference>
<evidence type="ECO:0000313" key="6">
    <source>
        <dbReference type="EMBL" id="CAF4942874.1"/>
    </source>
</evidence>
<evidence type="ECO:0000313" key="7">
    <source>
        <dbReference type="Proteomes" id="UP000681967"/>
    </source>
</evidence>
<name>A0A8S2VSX9_9BILA</name>
<dbReference type="Proteomes" id="UP000681720">
    <property type="component" value="Unassembled WGS sequence"/>
</dbReference>
<dbReference type="EMBL" id="CAJOBH010058616">
    <property type="protein sequence ID" value="CAF4413711.1"/>
    <property type="molecule type" value="Genomic_DNA"/>
</dbReference>
<dbReference type="EMBL" id="CAJOBJ010103307">
    <property type="protein sequence ID" value="CAF4597989.1"/>
    <property type="molecule type" value="Genomic_DNA"/>
</dbReference>
<reference evidence="2" key="1">
    <citation type="submission" date="2021-02" db="EMBL/GenBank/DDBJ databases">
        <authorList>
            <person name="Nowell W R."/>
        </authorList>
    </citation>
    <scope>NUCLEOTIDE SEQUENCE</scope>
</reference>
<comment type="caution">
    <text evidence="2">The sequence shown here is derived from an EMBL/GenBank/DDBJ whole genome shotgun (WGS) entry which is preliminary data.</text>
</comment>
<dbReference type="EMBL" id="CAJOBI010170119">
    <property type="protein sequence ID" value="CAF4885642.1"/>
    <property type="molecule type" value="Genomic_DNA"/>
</dbReference>
<dbReference type="Pfam" id="PF25107">
    <property type="entry name" value="VWA7_N"/>
    <property type="match status" value="1"/>
</dbReference>
<evidence type="ECO:0000313" key="3">
    <source>
        <dbReference type="EMBL" id="CAF4531064.1"/>
    </source>
</evidence>
<proteinExistence type="predicted"/>
<evidence type="ECO:0000313" key="4">
    <source>
        <dbReference type="EMBL" id="CAF4597989.1"/>
    </source>
</evidence>
<dbReference type="AlphaFoldDB" id="A0A8S2VSX9"/>
<organism evidence="2 7">
    <name type="scientific">Rotaria magnacalcarata</name>
    <dbReference type="NCBI Taxonomy" id="392030"/>
    <lineage>
        <taxon>Eukaryota</taxon>
        <taxon>Metazoa</taxon>
        <taxon>Spiralia</taxon>
        <taxon>Gnathifera</taxon>
        <taxon>Rotifera</taxon>
        <taxon>Eurotatoria</taxon>
        <taxon>Bdelloidea</taxon>
        <taxon>Philodinida</taxon>
        <taxon>Philodinidae</taxon>
        <taxon>Rotaria</taxon>
    </lineage>
</organism>